<feature type="signal peptide" evidence="3">
    <location>
        <begin position="1"/>
        <end position="21"/>
    </location>
</feature>
<keyword evidence="5" id="KW-1185">Reference proteome</keyword>
<feature type="chain" id="PRO_5009741779" evidence="3">
    <location>
        <begin position="22"/>
        <end position="710"/>
    </location>
</feature>
<name>A0A068YH09_ECHMU</name>
<feature type="compositionally biased region" description="Low complexity" evidence="1">
    <location>
        <begin position="351"/>
        <end position="360"/>
    </location>
</feature>
<feature type="region of interest" description="Disordered" evidence="1">
    <location>
        <begin position="343"/>
        <end position="372"/>
    </location>
</feature>
<evidence type="ECO:0000256" key="3">
    <source>
        <dbReference type="SAM" id="SignalP"/>
    </source>
</evidence>
<reference evidence="4" key="2">
    <citation type="submission" date="2015-11" db="EMBL/GenBank/DDBJ databases">
        <authorList>
            <person name="Zhang Y."/>
            <person name="Guo Z."/>
        </authorList>
    </citation>
    <scope>NUCLEOTIDE SEQUENCE</scope>
</reference>
<feature type="compositionally biased region" description="Polar residues" evidence="1">
    <location>
        <begin position="531"/>
        <end position="540"/>
    </location>
</feature>
<evidence type="ECO:0000256" key="1">
    <source>
        <dbReference type="SAM" id="MobiDB-lite"/>
    </source>
</evidence>
<dbReference type="AlphaFoldDB" id="A0A068YH09"/>
<keyword evidence="3" id="KW-0732">Signal</keyword>
<reference evidence="4" key="1">
    <citation type="journal article" date="2013" name="Nature">
        <title>The genomes of four tapeworm species reveal adaptations to parasitism.</title>
        <authorList>
            <person name="Tsai I.J."/>
            <person name="Zarowiecki M."/>
            <person name="Holroyd N."/>
            <person name="Garciarrubio A."/>
            <person name="Sanchez-Flores A."/>
            <person name="Brooks K.L."/>
            <person name="Tracey A."/>
            <person name="Bobes R.J."/>
            <person name="Fragoso G."/>
            <person name="Sciutto E."/>
            <person name="Aslett M."/>
            <person name="Beasley H."/>
            <person name="Bennett H.M."/>
            <person name="Cai J."/>
            <person name="Camicia F."/>
            <person name="Clark R."/>
            <person name="Cucher M."/>
            <person name="De Silva N."/>
            <person name="Day T.A."/>
            <person name="Deplazes P."/>
            <person name="Estrada K."/>
            <person name="Fernandez C."/>
            <person name="Holland P.W."/>
            <person name="Hou J."/>
            <person name="Hu S."/>
            <person name="Huckvale T."/>
            <person name="Hung S.S."/>
            <person name="Kamenetzky L."/>
            <person name="Keane J.A."/>
            <person name="Kiss F."/>
            <person name="Koziol U."/>
            <person name="Lambert O."/>
            <person name="Liu K."/>
            <person name="Luo X."/>
            <person name="Luo Y."/>
            <person name="Macchiaroli N."/>
            <person name="Nichol S."/>
            <person name="Paps J."/>
            <person name="Parkinson J."/>
            <person name="Pouchkina-Stantcheva N."/>
            <person name="Riddiford N."/>
            <person name="Rosenzvit M."/>
            <person name="Salinas G."/>
            <person name="Wasmuth J.D."/>
            <person name="Zamanian M."/>
            <person name="Zheng Y."/>
            <person name="Cai X."/>
            <person name="Soberon X."/>
            <person name="Olson P.D."/>
            <person name="Laclette J.P."/>
            <person name="Brehm K."/>
            <person name="Berriman M."/>
            <person name="Garciarrubio A."/>
            <person name="Bobes R.J."/>
            <person name="Fragoso G."/>
            <person name="Sanchez-Flores A."/>
            <person name="Estrada K."/>
            <person name="Cevallos M.A."/>
            <person name="Morett E."/>
            <person name="Gonzalez V."/>
            <person name="Portillo T."/>
            <person name="Ochoa-Leyva A."/>
            <person name="Jose M.V."/>
            <person name="Sciutto E."/>
            <person name="Landa A."/>
            <person name="Jimenez L."/>
            <person name="Valdes V."/>
            <person name="Carrero J.C."/>
            <person name="Larralde C."/>
            <person name="Morales-Montor J."/>
            <person name="Limon-Lason J."/>
            <person name="Soberon X."/>
            <person name="Laclette J.P."/>
        </authorList>
    </citation>
    <scope>NUCLEOTIDE SEQUENCE [LARGE SCALE GENOMIC DNA]</scope>
</reference>
<proteinExistence type="predicted"/>
<feature type="transmembrane region" description="Helical" evidence="2">
    <location>
        <begin position="303"/>
        <end position="327"/>
    </location>
</feature>
<protein>
    <submittedName>
        <fullName evidence="4">Uncharacterized protein</fullName>
    </submittedName>
</protein>
<organism evidence="4 5">
    <name type="scientific">Echinococcus multilocularis</name>
    <name type="common">Fox tapeworm</name>
    <dbReference type="NCBI Taxonomy" id="6211"/>
    <lineage>
        <taxon>Eukaryota</taxon>
        <taxon>Metazoa</taxon>
        <taxon>Spiralia</taxon>
        <taxon>Lophotrochozoa</taxon>
        <taxon>Platyhelminthes</taxon>
        <taxon>Cestoda</taxon>
        <taxon>Eucestoda</taxon>
        <taxon>Cyclophyllidea</taxon>
        <taxon>Taeniidae</taxon>
        <taxon>Echinococcus</taxon>
    </lineage>
</organism>
<evidence type="ECO:0000313" key="5">
    <source>
        <dbReference type="Proteomes" id="UP000017246"/>
    </source>
</evidence>
<keyword evidence="2" id="KW-0812">Transmembrane</keyword>
<accession>A0A068YH09</accession>
<gene>
    <name evidence="4" type="ORF">EmuJ_001032800</name>
</gene>
<keyword evidence="2" id="KW-0472">Membrane</keyword>
<feature type="region of interest" description="Disordered" evidence="1">
    <location>
        <begin position="519"/>
        <end position="540"/>
    </location>
</feature>
<feature type="compositionally biased region" description="Low complexity" evidence="1">
    <location>
        <begin position="231"/>
        <end position="245"/>
    </location>
</feature>
<feature type="region of interest" description="Disordered" evidence="1">
    <location>
        <begin position="206"/>
        <end position="245"/>
    </location>
</feature>
<dbReference type="OrthoDB" id="6262783at2759"/>
<evidence type="ECO:0000256" key="2">
    <source>
        <dbReference type="SAM" id="Phobius"/>
    </source>
</evidence>
<feature type="compositionally biased region" description="Low complexity" evidence="1">
    <location>
        <begin position="684"/>
        <end position="698"/>
    </location>
</feature>
<dbReference type="EMBL" id="LN902842">
    <property type="protein sequence ID" value="CDS42612.1"/>
    <property type="molecule type" value="Genomic_DNA"/>
</dbReference>
<dbReference type="OMA" id="ANEPHKK"/>
<sequence>MVSTLWIIALLVAPFLPCTHGFILCKCDTAECRAAKMSECRAKFYCYVSFRLAKLSERKTSATMKMYGAGSQLFIAEHRGCVPPEQLEMCHEQAAGGGDGVSGGFDNLNVDGESLALPSVVRCCRDNWCNIGQELEFTRAELEGRQFFLNPEISNLEPGSDLSLFSPKSEEDTFHPHFFMDSQKAANEPHKKRKNAVAAVAATSAVSATQEQRKRPSYANDGPFNQWLGRAPTPSASSPLPIPPLSLSSPSGLGLHVKRGDSMLKSDETYLSPFRLEPQHLREDDAGAEGEGGPKPAIVLQPLHIAIGVCLIILMAVGVLLHIVIVLHRRHRRLKRELMRQMQKTATTDSQQQQQPHHQPFTIADAPAGQPDGQQIHLQQLKYFTASPEQLGQYTSDKRNRRACCFSCAWKRPQAKTLPSNVYDEAPTHKTADIAPEVQFKKYLTHEPQTSSQFPITYHGVPVTTSSFYNPSPAPVTLPNSPALSQQQQHQQLPPLQPAMYSPHSPEHALHQNVTKNAYTMGSSVSGGSGNNPSTAESSIPTQSSAVAGWNNVNNGVFLLNGLTPTMHTTSVDRPNVLDSCEVGGLITPDFETRRANVALPPALLGGDGVGPPVPSPPINSTSLALFRSAAPQNETCTLVTPYAQLQLSLSFDQYDTPERIFDDGNTSTAGSGSLDGFGGPRNHPSSNPTTNSSLLHSYCEHGGTGDFHA</sequence>
<keyword evidence="2" id="KW-1133">Transmembrane helix</keyword>
<dbReference type="Proteomes" id="UP000017246">
    <property type="component" value="Unassembled WGS sequence"/>
</dbReference>
<evidence type="ECO:0000313" key="4">
    <source>
        <dbReference type="EMBL" id="CDS42612.1"/>
    </source>
</evidence>
<feature type="region of interest" description="Disordered" evidence="1">
    <location>
        <begin position="659"/>
        <end position="698"/>
    </location>
</feature>